<dbReference type="AlphaFoldDB" id="A0A5J4VSB9"/>
<gene>
    <name evidence="2" type="ORF">EZS28_018993</name>
</gene>
<evidence type="ECO:0000313" key="2">
    <source>
        <dbReference type="EMBL" id="KAA6385482.1"/>
    </source>
</evidence>
<comment type="caution">
    <text evidence="2">The sequence shown here is derived from an EMBL/GenBank/DDBJ whole genome shotgun (WGS) entry which is preliminary data.</text>
</comment>
<name>A0A5J4VSB9_9EUKA</name>
<sequence length="204" mass="23660">MFTPSRTFASSTWIRGYDGTANLSEYERTEEMLKRNEADRISIHDSYKQSRAQMPNSPFIETTLKHADELIRHTDRIVRFAKDITPNTKTNSYIRTKQRNDYLTSPEQQTRSKSNPQQSHNNYQFSSQLNTQFNPSSHCERCFDHWNAVRLRVDELKQSGEQIANTVSSGESNEERDDTIARQIGYLLGKIDQLGQIVQQAQHS</sequence>
<accession>A0A5J4VSB9</accession>
<protein>
    <submittedName>
        <fullName evidence="2">Uncharacterized protein</fullName>
    </submittedName>
</protein>
<proteinExistence type="predicted"/>
<evidence type="ECO:0000313" key="3">
    <source>
        <dbReference type="Proteomes" id="UP000324800"/>
    </source>
</evidence>
<dbReference type="Proteomes" id="UP000324800">
    <property type="component" value="Unassembled WGS sequence"/>
</dbReference>
<evidence type="ECO:0000256" key="1">
    <source>
        <dbReference type="SAM" id="MobiDB-lite"/>
    </source>
</evidence>
<organism evidence="2 3">
    <name type="scientific">Streblomastix strix</name>
    <dbReference type="NCBI Taxonomy" id="222440"/>
    <lineage>
        <taxon>Eukaryota</taxon>
        <taxon>Metamonada</taxon>
        <taxon>Preaxostyla</taxon>
        <taxon>Oxymonadida</taxon>
        <taxon>Streblomastigidae</taxon>
        <taxon>Streblomastix</taxon>
    </lineage>
</organism>
<feature type="region of interest" description="Disordered" evidence="1">
    <location>
        <begin position="89"/>
        <end position="122"/>
    </location>
</feature>
<dbReference type="EMBL" id="SNRW01005249">
    <property type="protein sequence ID" value="KAA6385482.1"/>
    <property type="molecule type" value="Genomic_DNA"/>
</dbReference>
<reference evidence="2 3" key="1">
    <citation type="submission" date="2019-03" db="EMBL/GenBank/DDBJ databases">
        <title>Single cell metagenomics reveals metabolic interactions within the superorganism composed of flagellate Streblomastix strix and complex community of Bacteroidetes bacteria on its surface.</title>
        <authorList>
            <person name="Treitli S.C."/>
            <person name="Kolisko M."/>
            <person name="Husnik F."/>
            <person name="Keeling P."/>
            <person name="Hampl V."/>
        </authorList>
    </citation>
    <scope>NUCLEOTIDE SEQUENCE [LARGE SCALE GENOMIC DNA]</scope>
    <source>
        <strain evidence="2">ST1C</strain>
    </source>
</reference>